<proteinExistence type="predicted"/>
<evidence type="ECO:0000313" key="1">
    <source>
        <dbReference type="EMBL" id="RKT01690.1"/>
    </source>
</evidence>
<evidence type="ECO:0008006" key="3">
    <source>
        <dbReference type="Google" id="ProtNLM"/>
    </source>
</evidence>
<comment type="caution">
    <text evidence="1">The sequence shown here is derived from an EMBL/GenBank/DDBJ whole genome shotgun (WGS) entry which is preliminary data.</text>
</comment>
<sequence length="105" mass="12563">MKPNYHKIYNDLIEKKYPEKKQGCLAILSKQQLSAMDIIELNRIIFNPENREGMKINQKHRSYDKLTIIQMLDYQKENGLNNTELAKHFSLSRNSVAKWKKYFEN</sequence>
<name>A0A495SQK9_9FLAO</name>
<accession>A0A495SQK9</accession>
<dbReference type="RefSeq" id="WP_121460584.1">
    <property type="nucleotide sequence ID" value="NZ_RBXB01000001.1"/>
</dbReference>
<dbReference type="AlphaFoldDB" id="A0A495SQK9"/>
<dbReference type="GO" id="GO:0043565">
    <property type="term" value="F:sequence-specific DNA binding"/>
    <property type="evidence" value="ECO:0007669"/>
    <property type="project" value="InterPro"/>
</dbReference>
<dbReference type="Gene3D" id="1.10.10.60">
    <property type="entry name" value="Homeodomain-like"/>
    <property type="match status" value="1"/>
</dbReference>
<protein>
    <recommendedName>
        <fullName evidence="3">Helix-turn-helix protein</fullName>
    </recommendedName>
</protein>
<dbReference type="InterPro" id="IPR010921">
    <property type="entry name" value="Trp_repressor/repl_initiator"/>
</dbReference>
<keyword evidence="2" id="KW-1185">Reference proteome</keyword>
<evidence type="ECO:0000313" key="2">
    <source>
        <dbReference type="Proteomes" id="UP000272428"/>
    </source>
</evidence>
<organism evidence="1 2">
    <name type="scientific">Chryseobacterium defluvii</name>
    <dbReference type="NCBI Taxonomy" id="160396"/>
    <lineage>
        <taxon>Bacteria</taxon>
        <taxon>Pseudomonadati</taxon>
        <taxon>Bacteroidota</taxon>
        <taxon>Flavobacteriia</taxon>
        <taxon>Flavobacteriales</taxon>
        <taxon>Weeksellaceae</taxon>
        <taxon>Chryseobacterium group</taxon>
        <taxon>Chryseobacterium</taxon>
    </lineage>
</organism>
<dbReference type="OrthoDB" id="1260127at2"/>
<dbReference type="SUPFAM" id="SSF48295">
    <property type="entry name" value="TrpR-like"/>
    <property type="match status" value="1"/>
</dbReference>
<reference evidence="1 2" key="1">
    <citation type="submission" date="2018-10" db="EMBL/GenBank/DDBJ databases">
        <title>Genomic Encyclopedia of Archaeal and Bacterial Type Strains, Phase II (KMG-II): from individual species to whole genera.</title>
        <authorList>
            <person name="Goeker M."/>
        </authorList>
    </citation>
    <scope>NUCLEOTIDE SEQUENCE [LARGE SCALE GENOMIC DNA]</scope>
    <source>
        <strain evidence="1 2">DSM 14219</strain>
    </source>
</reference>
<dbReference type="Proteomes" id="UP000272428">
    <property type="component" value="Unassembled WGS sequence"/>
</dbReference>
<dbReference type="EMBL" id="RBXB01000001">
    <property type="protein sequence ID" value="RKT01690.1"/>
    <property type="molecule type" value="Genomic_DNA"/>
</dbReference>
<gene>
    <name evidence="1" type="ORF">BCF58_0913</name>
</gene>